<reference evidence="11" key="1">
    <citation type="submission" date="2021-01" db="UniProtKB">
        <authorList>
            <consortium name="EnsemblPlants"/>
        </authorList>
    </citation>
    <scope>IDENTIFICATION</scope>
</reference>
<evidence type="ECO:0000256" key="7">
    <source>
        <dbReference type="SAM" id="MobiDB-lite"/>
    </source>
</evidence>
<dbReference type="Pfam" id="PF13839">
    <property type="entry name" value="PC-Esterase"/>
    <property type="match status" value="1"/>
</dbReference>
<dbReference type="AlphaFoldDB" id="A0A7N0V4E7"/>
<proteinExistence type="inferred from homology"/>
<dbReference type="InterPro" id="IPR029962">
    <property type="entry name" value="TBL"/>
</dbReference>
<dbReference type="PANTHER" id="PTHR32285">
    <property type="entry name" value="PROTEIN TRICHOME BIREFRINGENCE-LIKE 9-RELATED"/>
    <property type="match status" value="1"/>
</dbReference>
<dbReference type="Gramene" id="Kaladp0095s0861.1.v1.1">
    <property type="protein sequence ID" value="Kaladp0095s0861.1.v1.1"/>
    <property type="gene ID" value="Kaladp0095s0861.v1.1"/>
</dbReference>
<feature type="compositionally biased region" description="Polar residues" evidence="7">
    <location>
        <begin position="100"/>
        <end position="112"/>
    </location>
</feature>
<keyword evidence="6 8" id="KW-0472">Membrane</keyword>
<feature type="compositionally biased region" description="Basic and acidic residues" evidence="7">
    <location>
        <begin position="155"/>
        <end position="164"/>
    </location>
</feature>
<feature type="domain" description="Trichome birefringence-like C-terminal" evidence="9">
    <location>
        <begin position="225"/>
        <end position="500"/>
    </location>
</feature>
<evidence type="ECO:0000256" key="1">
    <source>
        <dbReference type="ARBA" id="ARBA00004167"/>
    </source>
</evidence>
<comment type="subcellular location">
    <subcellularLocation>
        <location evidence="1">Membrane</location>
        <topology evidence="1">Single-pass membrane protein</topology>
    </subcellularLocation>
</comment>
<dbReference type="InterPro" id="IPR025846">
    <property type="entry name" value="TBL_N"/>
</dbReference>
<evidence type="ECO:0000256" key="3">
    <source>
        <dbReference type="ARBA" id="ARBA00022692"/>
    </source>
</evidence>
<evidence type="ECO:0000256" key="2">
    <source>
        <dbReference type="ARBA" id="ARBA00007727"/>
    </source>
</evidence>
<dbReference type="OMA" id="IAMKTWA"/>
<keyword evidence="3 8" id="KW-0812">Transmembrane</keyword>
<dbReference type="GO" id="GO:0005794">
    <property type="term" value="C:Golgi apparatus"/>
    <property type="evidence" value="ECO:0007669"/>
    <property type="project" value="TreeGrafter"/>
</dbReference>
<protein>
    <recommendedName>
        <fullName evidence="13">Trichome birefringence-like N-terminal domain-containing protein</fullName>
    </recommendedName>
</protein>
<dbReference type="InterPro" id="IPR026057">
    <property type="entry name" value="TBL_C"/>
</dbReference>
<evidence type="ECO:0008006" key="13">
    <source>
        <dbReference type="Google" id="ProtNLM"/>
    </source>
</evidence>
<name>A0A7N0V4E7_KALFE</name>
<evidence type="ECO:0000256" key="8">
    <source>
        <dbReference type="SAM" id="Phobius"/>
    </source>
</evidence>
<evidence type="ECO:0000259" key="10">
    <source>
        <dbReference type="Pfam" id="PF14416"/>
    </source>
</evidence>
<evidence type="ECO:0000256" key="5">
    <source>
        <dbReference type="ARBA" id="ARBA00022989"/>
    </source>
</evidence>
<dbReference type="GO" id="GO:0016020">
    <property type="term" value="C:membrane"/>
    <property type="evidence" value="ECO:0007669"/>
    <property type="project" value="UniProtKB-SubCell"/>
</dbReference>
<evidence type="ECO:0000256" key="4">
    <source>
        <dbReference type="ARBA" id="ARBA00022968"/>
    </source>
</evidence>
<evidence type="ECO:0000313" key="11">
    <source>
        <dbReference type="EnsemblPlants" id="Kaladp0095s0861.1.v1.1"/>
    </source>
</evidence>
<keyword evidence="5 8" id="KW-1133">Transmembrane helix</keyword>
<dbReference type="Pfam" id="PF14416">
    <property type="entry name" value="PMR5N"/>
    <property type="match status" value="1"/>
</dbReference>
<feature type="compositionally biased region" description="Polar residues" evidence="7">
    <location>
        <begin position="143"/>
        <end position="154"/>
    </location>
</feature>
<comment type="similarity">
    <text evidence="2">Belongs to the PC-esterase family. TBL subfamily.</text>
</comment>
<evidence type="ECO:0000256" key="6">
    <source>
        <dbReference type="ARBA" id="ARBA00023136"/>
    </source>
</evidence>
<dbReference type="EnsemblPlants" id="Kaladp0095s0861.1.v1.1">
    <property type="protein sequence ID" value="Kaladp0095s0861.1.v1.1"/>
    <property type="gene ID" value="Kaladp0095s0861.v1.1"/>
</dbReference>
<feature type="domain" description="Trichome birefringence-like N-terminal" evidence="10">
    <location>
        <begin position="169"/>
        <end position="224"/>
    </location>
</feature>
<dbReference type="PANTHER" id="PTHR32285:SF38">
    <property type="entry name" value="OS01G0614300 PROTEIN"/>
    <property type="match status" value="1"/>
</dbReference>
<dbReference type="Proteomes" id="UP000594263">
    <property type="component" value="Unplaced"/>
</dbReference>
<keyword evidence="4" id="KW-0735">Signal-anchor</keyword>
<feature type="transmembrane region" description="Helical" evidence="8">
    <location>
        <begin position="12"/>
        <end position="33"/>
    </location>
</feature>
<accession>A0A7N0V4E7</accession>
<organism evidence="11 12">
    <name type="scientific">Kalanchoe fedtschenkoi</name>
    <name type="common">Lavender scallops</name>
    <name type="synonym">South American air plant</name>
    <dbReference type="NCBI Taxonomy" id="63787"/>
    <lineage>
        <taxon>Eukaryota</taxon>
        <taxon>Viridiplantae</taxon>
        <taxon>Streptophyta</taxon>
        <taxon>Embryophyta</taxon>
        <taxon>Tracheophyta</taxon>
        <taxon>Spermatophyta</taxon>
        <taxon>Magnoliopsida</taxon>
        <taxon>eudicotyledons</taxon>
        <taxon>Gunneridae</taxon>
        <taxon>Pentapetalae</taxon>
        <taxon>Saxifragales</taxon>
        <taxon>Crassulaceae</taxon>
        <taxon>Kalanchoe</taxon>
    </lineage>
</organism>
<evidence type="ECO:0000259" key="9">
    <source>
        <dbReference type="Pfam" id="PF13839"/>
    </source>
</evidence>
<dbReference type="GO" id="GO:0016413">
    <property type="term" value="F:O-acetyltransferase activity"/>
    <property type="evidence" value="ECO:0007669"/>
    <property type="project" value="InterPro"/>
</dbReference>
<feature type="region of interest" description="Disordered" evidence="7">
    <location>
        <begin position="93"/>
        <end position="164"/>
    </location>
</feature>
<sequence>MEKIISITDKRWVFRILASFAGCLALTLCLNISSRRPNFWSAEQALSLSDGQVNKTASLSFRNSSFESNATADIKTRRPISALSAYGKIKVTSLGDRQPSDSSFTDSNSALQNAKPCELRPPQARNSSPDADVEGPRNDAVRMNSQDKTQSCNSTEERTNPQKIEDQAGCNIMDGVWAYDDSKKSSPMYTGRQCPFLSDQVSCQRNGRSDSDYEKWSWEAKGCQIPQFNGTDMLERLRGKRVVIAGDSLNRNQWESLACLLYSSIPPSRAHVDYKSSVYKIFRAKDFDCSVEFFWAPFLIELQVNPGNGQRILRLDRLTDAVKQWKGADVMVFNTGHWWVHSGKSRAWDLFQHKGKLSLDMATVSAFEIAMKTWARWIDKNVDVNKTRVYFRSISPEHKGAAWCYNQTEPIRNESFAYDFPRPLLDIISTTLNQMKTPVRYLNITKLSEYRRDAHPSIYARSKGKLLIKTNDKEEPEYKGDCSHWCLPGVPDTWNRLIYAHMVTPEFNAASGLS</sequence>
<keyword evidence="12" id="KW-1185">Reference proteome</keyword>
<evidence type="ECO:0000313" key="12">
    <source>
        <dbReference type="Proteomes" id="UP000594263"/>
    </source>
</evidence>